<proteinExistence type="predicted"/>
<feature type="domain" description="Sigma-54 factor interaction" evidence="6">
    <location>
        <begin position="288"/>
        <end position="518"/>
    </location>
</feature>
<organism evidence="9 10">
    <name type="scientific">Neobacillus citreus</name>
    <dbReference type="NCBI Taxonomy" id="2833578"/>
    <lineage>
        <taxon>Bacteria</taxon>
        <taxon>Bacillati</taxon>
        <taxon>Bacillota</taxon>
        <taxon>Bacilli</taxon>
        <taxon>Bacillales</taxon>
        <taxon>Bacillaceae</taxon>
        <taxon>Neobacillus</taxon>
    </lineage>
</organism>
<name>A0A9J6MX42_9BACI</name>
<dbReference type="InterPro" id="IPR009057">
    <property type="entry name" value="Homeodomain-like_sf"/>
</dbReference>
<dbReference type="PANTHER" id="PTHR32071">
    <property type="entry name" value="TRANSCRIPTIONAL REGULATORY PROTEIN"/>
    <property type="match status" value="1"/>
</dbReference>
<dbReference type="CDD" id="cd00009">
    <property type="entry name" value="AAA"/>
    <property type="match status" value="1"/>
</dbReference>
<sequence length="619" mass="70705">MRDHLVEQDDLFHHELLEAGRWVTTDFHALPYTATLKEAAEFFLSAKQNEVAIVDQHQRYLGELSVAMVMKAAVQGVSLEETIEQYYDSSVKPLAYNEILSDISLMSKTSVPVVDRDNVLIGMLTKNNIQDGFSQIYQKLQLLENTAEWFHVSFDNIYEGIVVVDEHGYVKMINKAYSSYLGVERDWAIGQHIINVIDATRLHIVLQTGIPEHNQVQFLKGQEVVAHRIPIWKNNKIIGGIGILVFRGVSELYHIFDKIQELHNQTGLKTLSIVQPKPKEEPITFNDVIGESKSIIHSKNMARRAAASPATILITGESGVGKEIFTKAIHSISSYKDGPFISVNCSSIPEQLLESELFGYEEGAFTGSRKKGKPGKFLLAHKGTIFLDEIGDMPLEMQAKILRVLQEREVEPVGATKPISVDFRLIAATNRPLHEMVEENKFREDLYYRLNVIPIYIPPLRERKEDIPLLIGHYMKSICQKHHIPIKDISKETVMAMMNYEWKGNIRELVNALERLITLVDGNCIYYDDFKRYFLDSNLPKEKIEANLQDTANKISNLNSLEKVKQNHEKELYLRIIQEENGNKTKAANRLGISRATLYNKLKGFKNEVYKKIDNRIKD</sequence>
<evidence type="ECO:0000256" key="5">
    <source>
        <dbReference type="PROSITE-ProRule" id="PRU00703"/>
    </source>
</evidence>
<dbReference type="InterPro" id="IPR003593">
    <property type="entry name" value="AAA+_ATPase"/>
</dbReference>
<dbReference type="GO" id="GO:0005524">
    <property type="term" value="F:ATP binding"/>
    <property type="evidence" value="ECO:0007669"/>
    <property type="project" value="UniProtKB-KW"/>
</dbReference>
<dbReference type="InterPro" id="IPR002078">
    <property type="entry name" value="Sigma_54_int"/>
</dbReference>
<dbReference type="FunFam" id="3.40.50.300:FF:000006">
    <property type="entry name" value="DNA-binding transcriptional regulator NtrC"/>
    <property type="match status" value="1"/>
</dbReference>
<keyword evidence="1" id="KW-0547">Nucleotide-binding</keyword>
<dbReference type="InterPro" id="IPR025943">
    <property type="entry name" value="Sigma_54_int_dom_ATP-bd_2"/>
</dbReference>
<protein>
    <submittedName>
        <fullName evidence="9">Sigma 54-interacting transcriptional regulator</fullName>
    </submittedName>
</protein>
<dbReference type="CDD" id="cd00130">
    <property type="entry name" value="PAS"/>
    <property type="match status" value="1"/>
</dbReference>
<dbReference type="SUPFAM" id="SSF55785">
    <property type="entry name" value="PYP-like sensor domain (PAS domain)"/>
    <property type="match status" value="1"/>
</dbReference>
<dbReference type="InterPro" id="IPR027417">
    <property type="entry name" value="P-loop_NTPase"/>
</dbReference>
<dbReference type="RefSeq" id="WP_241113816.1">
    <property type="nucleotide sequence ID" value="NZ_JAGYPE020000016.1"/>
</dbReference>
<keyword evidence="2" id="KW-0067">ATP-binding</keyword>
<dbReference type="InterPro" id="IPR058031">
    <property type="entry name" value="AAA_lid_NorR"/>
</dbReference>
<dbReference type="Pfam" id="PF25601">
    <property type="entry name" value="AAA_lid_14"/>
    <property type="match status" value="1"/>
</dbReference>
<keyword evidence="4" id="KW-0804">Transcription</keyword>
<dbReference type="InterPro" id="IPR025662">
    <property type="entry name" value="Sigma_54_int_dom_ATP-bd_1"/>
</dbReference>
<dbReference type="GO" id="GO:0043565">
    <property type="term" value="F:sequence-specific DNA binding"/>
    <property type="evidence" value="ECO:0007669"/>
    <property type="project" value="InterPro"/>
</dbReference>
<dbReference type="GO" id="GO:0006355">
    <property type="term" value="P:regulation of DNA-templated transcription"/>
    <property type="evidence" value="ECO:0007669"/>
    <property type="project" value="InterPro"/>
</dbReference>
<evidence type="ECO:0000313" key="10">
    <source>
        <dbReference type="Proteomes" id="UP000677265"/>
    </source>
</evidence>
<dbReference type="Gene3D" id="3.30.450.20">
    <property type="entry name" value="PAS domain"/>
    <property type="match status" value="1"/>
</dbReference>
<gene>
    <name evidence="9" type="ORF">KHB02_011210</name>
</gene>
<dbReference type="Gene3D" id="1.10.10.60">
    <property type="entry name" value="Homeodomain-like"/>
    <property type="match status" value="1"/>
</dbReference>
<dbReference type="PROSITE" id="PS00675">
    <property type="entry name" value="SIGMA54_INTERACT_1"/>
    <property type="match status" value="1"/>
</dbReference>
<dbReference type="Proteomes" id="UP000677265">
    <property type="component" value="Unassembled WGS sequence"/>
</dbReference>
<dbReference type="Gene3D" id="3.10.580.10">
    <property type="entry name" value="CBS-domain"/>
    <property type="match status" value="1"/>
</dbReference>
<evidence type="ECO:0000256" key="3">
    <source>
        <dbReference type="ARBA" id="ARBA00023015"/>
    </source>
</evidence>
<dbReference type="Pfam" id="PF00158">
    <property type="entry name" value="Sigma54_activat"/>
    <property type="match status" value="1"/>
</dbReference>
<evidence type="ECO:0000259" key="8">
    <source>
        <dbReference type="PROSITE" id="PS51371"/>
    </source>
</evidence>
<evidence type="ECO:0000256" key="1">
    <source>
        <dbReference type="ARBA" id="ARBA00022741"/>
    </source>
</evidence>
<evidence type="ECO:0000256" key="2">
    <source>
        <dbReference type="ARBA" id="ARBA00022840"/>
    </source>
</evidence>
<dbReference type="Gene3D" id="3.40.50.300">
    <property type="entry name" value="P-loop containing nucleotide triphosphate hydrolases"/>
    <property type="match status" value="1"/>
</dbReference>
<dbReference type="InterPro" id="IPR002197">
    <property type="entry name" value="HTH_Fis"/>
</dbReference>
<evidence type="ECO:0000256" key="4">
    <source>
        <dbReference type="ARBA" id="ARBA00023163"/>
    </source>
</evidence>
<keyword evidence="3" id="KW-0805">Transcription regulation</keyword>
<dbReference type="InterPro" id="IPR000644">
    <property type="entry name" value="CBS_dom"/>
</dbReference>
<dbReference type="PROSITE" id="PS50112">
    <property type="entry name" value="PAS"/>
    <property type="match status" value="1"/>
</dbReference>
<dbReference type="CDD" id="cd02205">
    <property type="entry name" value="CBS_pair_SF"/>
    <property type="match status" value="1"/>
</dbReference>
<dbReference type="PRINTS" id="PR01590">
    <property type="entry name" value="HTHFIS"/>
</dbReference>
<accession>A0A9J6MX42</accession>
<dbReference type="SMART" id="SM00091">
    <property type="entry name" value="PAS"/>
    <property type="match status" value="1"/>
</dbReference>
<dbReference type="InterPro" id="IPR000014">
    <property type="entry name" value="PAS"/>
</dbReference>
<reference evidence="9 10" key="1">
    <citation type="submission" date="2022-03" db="EMBL/GenBank/DDBJ databases">
        <title>Novel Bacillus species.</title>
        <authorList>
            <person name="Liu G."/>
        </authorList>
    </citation>
    <scope>NUCLEOTIDE SEQUENCE [LARGE SCALE GENOMIC DNA]</scope>
    <source>
        <strain evidence="9 10">FJAT-50051</strain>
    </source>
</reference>
<dbReference type="EMBL" id="JAGYPE020000016">
    <property type="protein sequence ID" value="MCH6266091.1"/>
    <property type="molecule type" value="Genomic_DNA"/>
</dbReference>
<feature type="domain" description="CBS" evidence="8">
    <location>
        <begin position="23"/>
        <end position="81"/>
    </location>
</feature>
<keyword evidence="10" id="KW-1185">Reference proteome</keyword>
<dbReference type="SUPFAM" id="SSF46689">
    <property type="entry name" value="Homeodomain-like"/>
    <property type="match status" value="1"/>
</dbReference>
<evidence type="ECO:0000259" key="7">
    <source>
        <dbReference type="PROSITE" id="PS50112"/>
    </source>
</evidence>
<dbReference type="Pfam" id="PF02954">
    <property type="entry name" value="HTH_8"/>
    <property type="match status" value="1"/>
</dbReference>
<evidence type="ECO:0000313" key="9">
    <source>
        <dbReference type="EMBL" id="MCH6266091.1"/>
    </source>
</evidence>
<dbReference type="SUPFAM" id="SSF52540">
    <property type="entry name" value="P-loop containing nucleoside triphosphate hydrolases"/>
    <property type="match status" value="1"/>
</dbReference>
<dbReference type="Gene3D" id="1.10.8.60">
    <property type="match status" value="1"/>
</dbReference>
<dbReference type="SMART" id="SM00382">
    <property type="entry name" value="AAA"/>
    <property type="match status" value="1"/>
</dbReference>
<dbReference type="InterPro" id="IPR046342">
    <property type="entry name" value="CBS_dom_sf"/>
</dbReference>
<dbReference type="PANTHER" id="PTHR32071:SF57">
    <property type="entry name" value="C4-DICARBOXYLATE TRANSPORT TRANSCRIPTIONAL REGULATORY PROTEIN DCTD"/>
    <property type="match status" value="1"/>
</dbReference>
<evidence type="ECO:0000259" key="6">
    <source>
        <dbReference type="PROSITE" id="PS50045"/>
    </source>
</evidence>
<dbReference type="PROSITE" id="PS50045">
    <property type="entry name" value="SIGMA54_INTERACT_4"/>
    <property type="match status" value="1"/>
</dbReference>
<comment type="caution">
    <text evidence="9">The sequence shown here is derived from an EMBL/GenBank/DDBJ whole genome shotgun (WGS) entry which is preliminary data.</text>
</comment>
<dbReference type="AlphaFoldDB" id="A0A9J6MX42"/>
<dbReference type="PROSITE" id="PS00676">
    <property type="entry name" value="SIGMA54_INTERACT_2"/>
    <property type="match status" value="1"/>
</dbReference>
<dbReference type="InterPro" id="IPR035965">
    <property type="entry name" value="PAS-like_dom_sf"/>
</dbReference>
<dbReference type="PROSITE" id="PS51371">
    <property type="entry name" value="CBS"/>
    <property type="match status" value="1"/>
</dbReference>
<dbReference type="SUPFAM" id="SSF54631">
    <property type="entry name" value="CBS-domain pair"/>
    <property type="match status" value="1"/>
</dbReference>
<keyword evidence="5" id="KW-0129">CBS domain</keyword>
<feature type="domain" description="PAS" evidence="7">
    <location>
        <begin position="146"/>
        <end position="194"/>
    </location>
</feature>